<name>A0A221T0Y4_9DEIO</name>
<keyword evidence="3 4" id="KW-0408">Iron</keyword>
<keyword evidence="2 4" id="KW-0479">Metal-binding</keyword>
<evidence type="ECO:0000256" key="1">
    <source>
        <dbReference type="ARBA" id="ARBA00022617"/>
    </source>
</evidence>
<protein>
    <recommendedName>
        <fullName evidence="6">Cytochrome c domain-containing protein</fullName>
    </recommendedName>
</protein>
<geneLocation type="plasmid" evidence="8">
    <name>pdfi1</name>
</geneLocation>
<keyword evidence="1 4" id="KW-0349">Heme</keyword>
<dbReference type="InterPro" id="IPR009056">
    <property type="entry name" value="Cyt_c-like_dom"/>
</dbReference>
<dbReference type="Proteomes" id="UP000259030">
    <property type="component" value="Plasmid pDFI1"/>
</dbReference>
<dbReference type="KEGG" id="dfc:DFI_15365"/>
<dbReference type="Gene3D" id="1.10.760.10">
    <property type="entry name" value="Cytochrome c-like domain"/>
    <property type="match status" value="1"/>
</dbReference>
<evidence type="ECO:0000313" key="7">
    <source>
        <dbReference type="EMBL" id="ASN82554.1"/>
    </source>
</evidence>
<keyword evidence="5" id="KW-0732">Signal</keyword>
<dbReference type="STRING" id="317577.GCA_000419625_03130"/>
<keyword evidence="7" id="KW-0614">Plasmid</keyword>
<dbReference type="AlphaFoldDB" id="A0A221T0Y4"/>
<evidence type="ECO:0000256" key="2">
    <source>
        <dbReference type="ARBA" id="ARBA00022723"/>
    </source>
</evidence>
<organism evidence="7 8">
    <name type="scientific">Deinococcus ficus</name>
    <dbReference type="NCBI Taxonomy" id="317577"/>
    <lineage>
        <taxon>Bacteria</taxon>
        <taxon>Thermotogati</taxon>
        <taxon>Deinococcota</taxon>
        <taxon>Deinococci</taxon>
        <taxon>Deinococcales</taxon>
        <taxon>Deinococcaceae</taxon>
        <taxon>Deinococcus</taxon>
    </lineage>
</organism>
<dbReference type="InterPro" id="IPR036909">
    <property type="entry name" value="Cyt_c-like_dom_sf"/>
</dbReference>
<sequence>MKRTLPALALLGSSVALAALATTPVFTKAQADAGAKVYKAQCAACHGTKLNNGGAPKLAGPDFMKKWSAPTLDDFYFIMHTTMPQTKPGSLTEKEALNVLAYILQQNSFKPGTKALTLKALKGYHFKK</sequence>
<feature type="domain" description="Cytochrome c" evidence="6">
    <location>
        <begin position="29"/>
        <end position="107"/>
    </location>
</feature>
<dbReference type="SUPFAM" id="SSF46626">
    <property type="entry name" value="Cytochrome c"/>
    <property type="match status" value="1"/>
</dbReference>
<dbReference type="GO" id="GO:0009055">
    <property type="term" value="F:electron transfer activity"/>
    <property type="evidence" value="ECO:0007669"/>
    <property type="project" value="InterPro"/>
</dbReference>
<dbReference type="PROSITE" id="PS51007">
    <property type="entry name" value="CYTC"/>
    <property type="match status" value="1"/>
</dbReference>
<dbReference type="RefSeq" id="WP_022802618.1">
    <property type="nucleotide sequence ID" value="NZ_ATTJ01000002.1"/>
</dbReference>
<accession>A0A221T0Y4</accession>
<reference evidence="7 8" key="1">
    <citation type="submission" date="2017-05" db="EMBL/GenBank/DDBJ databases">
        <title>The complete genome sequence of Deinococcus ficus isolated from the rhizosphere of the Ficus religiosa L. in Taiwan.</title>
        <authorList>
            <person name="Wu K.-M."/>
            <person name="Liao T.-L."/>
            <person name="Liu Y.-M."/>
            <person name="Young C.-C."/>
            <person name="Tsai S.-F."/>
        </authorList>
    </citation>
    <scope>NUCLEOTIDE SEQUENCE [LARGE SCALE GENOMIC DNA]</scope>
    <source>
        <strain evidence="7 8">CC-FR2-10</strain>
        <plasmid evidence="8">pdfi1</plasmid>
    </source>
</reference>
<feature type="chain" id="PRO_5011232104" description="Cytochrome c domain-containing protein" evidence="5">
    <location>
        <begin position="19"/>
        <end position="128"/>
    </location>
</feature>
<dbReference type="GO" id="GO:0020037">
    <property type="term" value="F:heme binding"/>
    <property type="evidence" value="ECO:0007669"/>
    <property type="project" value="InterPro"/>
</dbReference>
<evidence type="ECO:0000256" key="4">
    <source>
        <dbReference type="PROSITE-ProRule" id="PRU00433"/>
    </source>
</evidence>
<evidence type="ECO:0000256" key="3">
    <source>
        <dbReference type="ARBA" id="ARBA00023004"/>
    </source>
</evidence>
<evidence type="ECO:0000256" key="5">
    <source>
        <dbReference type="SAM" id="SignalP"/>
    </source>
</evidence>
<gene>
    <name evidence="7" type="ORF">DFI_15365</name>
</gene>
<dbReference type="Pfam" id="PF13442">
    <property type="entry name" value="Cytochrome_CBB3"/>
    <property type="match status" value="1"/>
</dbReference>
<evidence type="ECO:0000259" key="6">
    <source>
        <dbReference type="PROSITE" id="PS51007"/>
    </source>
</evidence>
<feature type="signal peptide" evidence="5">
    <location>
        <begin position="1"/>
        <end position="18"/>
    </location>
</feature>
<keyword evidence="8" id="KW-1185">Reference proteome</keyword>
<dbReference type="GO" id="GO:0046872">
    <property type="term" value="F:metal ion binding"/>
    <property type="evidence" value="ECO:0007669"/>
    <property type="project" value="UniProtKB-KW"/>
</dbReference>
<proteinExistence type="predicted"/>
<evidence type="ECO:0000313" key="8">
    <source>
        <dbReference type="Proteomes" id="UP000259030"/>
    </source>
</evidence>
<dbReference type="EMBL" id="CP021082">
    <property type="protein sequence ID" value="ASN82554.1"/>
    <property type="molecule type" value="Genomic_DNA"/>
</dbReference>
<dbReference type="OrthoDB" id="9779283at2"/>